<dbReference type="AlphaFoldDB" id="A0A7G8Q4F5"/>
<name>A0A7G8Q4F5_9GAMM</name>
<proteinExistence type="predicted"/>
<evidence type="ECO:0000313" key="1">
    <source>
        <dbReference type="EMBL" id="QNK01663.1"/>
    </source>
</evidence>
<accession>A0A7G8Q4F5</accession>
<organism evidence="1 2">
    <name type="scientific">Dyella telluris</name>
    <dbReference type="NCBI Taxonomy" id="2763498"/>
    <lineage>
        <taxon>Bacteria</taxon>
        <taxon>Pseudomonadati</taxon>
        <taxon>Pseudomonadota</taxon>
        <taxon>Gammaproteobacteria</taxon>
        <taxon>Lysobacterales</taxon>
        <taxon>Rhodanobacteraceae</taxon>
        <taxon>Dyella</taxon>
    </lineage>
</organism>
<dbReference type="Proteomes" id="UP000515873">
    <property type="component" value="Chromosome"/>
</dbReference>
<gene>
    <name evidence="1" type="ORF">H8F01_00335</name>
</gene>
<reference evidence="1 2" key="1">
    <citation type="submission" date="2020-08" db="EMBL/GenBank/DDBJ databases">
        <title>Dyella sp. G9 isolated from forest soil.</title>
        <authorList>
            <person name="Fu J."/>
            <person name="Qiu L."/>
        </authorList>
    </citation>
    <scope>NUCLEOTIDE SEQUENCE [LARGE SCALE GENOMIC DNA]</scope>
    <source>
        <strain evidence="1 2">G9</strain>
    </source>
</reference>
<dbReference type="EMBL" id="CP060412">
    <property type="protein sequence ID" value="QNK01663.1"/>
    <property type="molecule type" value="Genomic_DNA"/>
</dbReference>
<dbReference type="KEGG" id="dtl:H8F01_00335"/>
<evidence type="ECO:0000313" key="2">
    <source>
        <dbReference type="Proteomes" id="UP000515873"/>
    </source>
</evidence>
<sequence length="74" mass="8541">MSTPIHAFWTCYRQMNRHKATERLSAFRLASMEHAEADTRREYVSELEDSIGVVVVEKPRFDSQGWNKLKGLAG</sequence>
<protein>
    <submittedName>
        <fullName evidence="1">Uncharacterized protein</fullName>
    </submittedName>
</protein>
<dbReference type="RefSeq" id="WP_187057122.1">
    <property type="nucleotide sequence ID" value="NZ_CP060412.1"/>
</dbReference>
<keyword evidence="2" id="KW-1185">Reference proteome</keyword>